<proteinExistence type="predicted"/>
<evidence type="ECO:0000256" key="1">
    <source>
        <dbReference type="SAM" id="Phobius"/>
    </source>
</evidence>
<organism evidence="2">
    <name type="scientific">Cyanothece sp. (strain PCC 7425 / ATCC 29141)</name>
    <dbReference type="NCBI Taxonomy" id="395961"/>
    <lineage>
        <taxon>Bacteria</taxon>
        <taxon>Bacillati</taxon>
        <taxon>Cyanobacteriota</taxon>
        <taxon>Cyanophyceae</taxon>
        <taxon>Gomontiellales</taxon>
        <taxon>Cyanothecaceae</taxon>
        <taxon>Cyanothece</taxon>
    </lineage>
</organism>
<evidence type="ECO:0000313" key="2">
    <source>
        <dbReference type="EMBL" id="ACL42751.1"/>
    </source>
</evidence>
<dbReference type="STRING" id="395961.Cyan7425_0359"/>
<reference evidence="2" key="1">
    <citation type="submission" date="2009-01" db="EMBL/GenBank/DDBJ databases">
        <title>Complete sequence of chromosome Cyanothece sp. PCC 7425.</title>
        <authorList>
            <consortium name="US DOE Joint Genome Institute"/>
            <person name="Lucas S."/>
            <person name="Copeland A."/>
            <person name="Lapidus A."/>
            <person name="Glavina del Rio T."/>
            <person name="Dalin E."/>
            <person name="Tice H."/>
            <person name="Bruce D."/>
            <person name="Goodwin L."/>
            <person name="Pitluck S."/>
            <person name="Sims D."/>
            <person name="Meineke L."/>
            <person name="Brettin T."/>
            <person name="Detter J.C."/>
            <person name="Han C."/>
            <person name="Larimer F."/>
            <person name="Land M."/>
            <person name="Hauser L."/>
            <person name="Kyrpides N."/>
            <person name="Ovchinnikova G."/>
            <person name="Liberton M."/>
            <person name="Stoeckel J."/>
            <person name="Banerjee A."/>
            <person name="Singh A."/>
            <person name="Page L."/>
            <person name="Sato H."/>
            <person name="Zhao L."/>
            <person name="Sherman L."/>
            <person name="Pakrasi H."/>
            <person name="Richardson P."/>
        </authorList>
    </citation>
    <scope>NUCLEOTIDE SEQUENCE</scope>
    <source>
        <strain evidence="2">PCC 7425</strain>
    </source>
</reference>
<dbReference type="KEGG" id="cyn:Cyan7425_0359"/>
<dbReference type="EMBL" id="CP001344">
    <property type="protein sequence ID" value="ACL42751.1"/>
    <property type="molecule type" value="Genomic_DNA"/>
</dbReference>
<keyword evidence="1" id="KW-0812">Transmembrane</keyword>
<keyword evidence="1" id="KW-0472">Membrane</keyword>
<feature type="transmembrane region" description="Helical" evidence="1">
    <location>
        <begin position="270"/>
        <end position="291"/>
    </location>
</feature>
<sequence>MIAIQIIEREPERTDSHSQGYIAAENLQILLERDSQSSDQGRIILIPDVLSYGEPSRAIDLVVLGEFTRLTRKVRCQTQTESGLEDYSRRLVEFQSFCLCILTNDDAEEDIKFEAGQTLVRIGEYDPYVLSQESLAQSNALKEFIQTRFEWSPVISDLIWLKNYRSPLPHQAHNLLLAKPTFIDLLERVCQFSPPQFKEWRNSDAYYFYRCTTEENTDQFTRLYDLFLHPRRIAAVPCPPTPAPPVPPPLAEPPIELEELITTVKKPVPWPWALLFLLIAVPAIGFGLTLLPVPEQFSRWFQPDVETPDPLPTAVNMIGGQVVEAKPRDTEMDMLLVLTQDGRPFYVLIPRKVRAQVPGAASFFELRGKDIAIIDVTPQKRPDGTIEFNITEPQQLKVL</sequence>
<dbReference type="AlphaFoldDB" id="B8HSV4"/>
<accession>B8HSV4</accession>
<gene>
    <name evidence="2" type="ordered locus">Cyan7425_0359</name>
</gene>
<keyword evidence="1" id="KW-1133">Transmembrane helix</keyword>
<protein>
    <submittedName>
        <fullName evidence="2">Uncharacterized protein</fullName>
    </submittedName>
</protein>
<dbReference type="HOGENOM" id="CLU_690231_0_0_3"/>
<name>B8HSV4_CYAP4</name>